<keyword evidence="2" id="KW-0732">Signal</keyword>
<feature type="compositionally biased region" description="Basic and acidic residues" evidence="1">
    <location>
        <begin position="203"/>
        <end position="214"/>
    </location>
</feature>
<reference evidence="4" key="3">
    <citation type="submission" date="2020-05" db="UniProtKB">
        <authorList>
            <consortium name="EnsemblMetazoa"/>
        </authorList>
    </citation>
    <scope>IDENTIFICATION</scope>
    <source>
        <strain evidence="4">Jacobina</strain>
    </source>
</reference>
<feature type="region of interest" description="Disordered" evidence="1">
    <location>
        <begin position="25"/>
        <end position="214"/>
    </location>
</feature>
<dbReference type="Proteomes" id="UP000092461">
    <property type="component" value="Unassembled WGS sequence"/>
</dbReference>
<reference evidence="3" key="2">
    <citation type="journal article" date="2020" name="BMC">
        <title>Leishmania infection induces a limited differential gene expression in the sand fly midgut.</title>
        <authorList>
            <person name="Coutinho-Abreu I.V."/>
            <person name="Serafim T.D."/>
            <person name="Meneses C."/>
            <person name="Kamhawi S."/>
            <person name="Oliveira F."/>
            <person name="Valenzuela J.G."/>
        </authorList>
    </citation>
    <scope>NUCLEOTIDE SEQUENCE</scope>
    <source>
        <strain evidence="3">Jacobina</strain>
        <tissue evidence="3">Midgut</tissue>
    </source>
</reference>
<dbReference type="EnsemblMetazoa" id="LLOJ004915-RA">
    <property type="protein sequence ID" value="LLOJ004915-PA"/>
    <property type="gene ID" value="LLOJ004915"/>
</dbReference>
<dbReference type="VEuPathDB" id="VectorBase:LLOJ004915"/>
<protein>
    <submittedName>
        <fullName evidence="3">Putative conserved secreted protein</fullName>
    </submittedName>
</protein>
<dbReference type="AlphaFoldDB" id="A0A1B0CJX6"/>
<reference evidence="5" key="1">
    <citation type="submission" date="2012-05" db="EMBL/GenBank/DDBJ databases">
        <title>Whole Genome Assembly of Lutzomyia longipalpis.</title>
        <authorList>
            <person name="Richards S."/>
            <person name="Qu C."/>
            <person name="Dillon R."/>
            <person name="Worley K."/>
            <person name="Scherer S."/>
            <person name="Batterton M."/>
            <person name="Taylor A."/>
            <person name="Hawes A."/>
            <person name="Hernandez B."/>
            <person name="Kovar C."/>
            <person name="Mandapat C."/>
            <person name="Pham C."/>
            <person name="Qu C."/>
            <person name="Jing C."/>
            <person name="Bess C."/>
            <person name="Bandaranaike D."/>
            <person name="Ngo D."/>
            <person name="Ongeri F."/>
            <person name="Arias F."/>
            <person name="Lara F."/>
            <person name="Weissenberger G."/>
            <person name="Kamau G."/>
            <person name="Han H."/>
            <person name="Shen H."/>
            <person name="Dinh H."/>
            <person name="Khalil I."/>
            <person name="Jones J."/>
            <person name="Shafer J."/>
            <person name="Jayaseelan J."/>
            <person name="Quiroz J."/>
            <person name="Blankenburg K."/>
            <person name="Nguyen L."/>
            <person name="Jackson L."/>
            <person name="Francisco L."/>
            <person name="Tang L.-Y."/>
            <person name="Pu L.-L."/>
            <person name="Perales L."/>
            <person name="Lorensuhewa L."/>
            <person name="Munidasa M."/>
            <person name="Coyle M."/>
            <person name="Taylor M."/>
            <person name="Puazo M."/>
            <person name="Firestine M."/>
            <person name="Scheel M."/>
            <person name="Javaid M."/>
            <person name="Wang M."/>
            <person name="Li M."/>
            <person name="Tabassum N."/>
            <person name="Saada N."/>
            <person name="Osuji N."/>
            <person name="Aqrawi P."/>
            <person name="Fu Q."/>
            <person name="Thornton R."/>
            <person name="Raj R."/>
            <person name="Goodspeed R."/>
            <person name="Mata R."/>
            <person name="Najjar R."/>
            <person name="Gubbala S."/>
            <person name="Lee S."/>
            <person name="Denson S."/>
            <person name="Patil S."/>
            <person name="Macmil S."/>
            <person name="Qi S."/>
            <person name="Matskevitch T."/>
            <person name="Palculict T."/>
            <person name="Mathew T."/>
            <person name="Vee V."/>
            <person name="Velamala V."/>
            <person name="Korchina V."/>
            <person name="Cai W."/>
            <person name="Liu W."/>
            <person name="Dai W."/>
            <person name="Zou X."/>
            <person name="Zhu Y."/>
            <person name="Zhang Y."/>
            <person name="Wu Y.-Q."/>
            <person name="Xin Y."/>
            <person name="Nazarath L."/>
            <person name="Kovar C."/>
            <person name="Han Y."/>
            <person name="Muzny D."/>
            <person name="Gibbs R."/>
        </authorList>
    </citation>
    <scope>NUCLEOTIDE SEQUENCE [LARGE SCALE GENOMIC DNA]</scope>
    <source>
        <strain evidence="5">Jacobina</strain>
    </source>
</reference>
<keyword evidence="5" id="KW-1185">Reference proteome</keyword>
<evidence type="ECO:0000313" key="4">
    <source>
        <dbReference type="EnsemblMetazoa" id="LLOJ004915-PA"/>
    </source>
</evidence>
<feature type="chain" id="PRO_5044555338" evidence="2">
    <location>
        <begin position="18"/>
        <end position="302"/>
    </location>
</feature>
<feature type="signal peptide" evidence="2">
    <location>
        <begin position="1"/>
        <end position="17"/>
    </location>
</feature>
<evidence type="ECO:0000256" key="1">
    <source>
        <dbReference type="SAM" id="MobiDB-lite"/>
    </source>
</evidence>
<dbReference type="EMBL" id="AJWK01015522">
    <property type="status" value="NOT_ANNOTATED_CDS"/>
    <property type="molecule type" value="Genomic_DNA"/>
</dbReference>
<feature type="compositionally biased region" description="Gly residues" evidence="1">
    <location>
        <begin position="90"/>
        <end position="132"/>
    </location>
</feature>
<proteinExistence type="predicted"/>
<dbReference type="VEuPathDB" id="VectorBase:LLONM1_004333"/>
<evidence type="ECO:0000313" key="3">
    <source>
        <dbReference type="EMBL" id="MBC1170700.1"/>
    </source>
</evidence>
<sequence>MIKEVFSLALLVALAQCANEIPINRQGKDYPVPIIDPNKSSSDDYFDDRFYPDIDDEGIAEAPKDNRGKSRGGGAAGAREGRLGTNGAKPGQGGTRPGQGGTRPGQGGTRPGQGGTRPGQGGTRPGQGGTRPGQGRTRPAQGTTRPAQGTRNPGSVGTKEAQDASKQGQGRRRPGQVGGKRPGQANAPNAGTRKQQKGNRGVRRPDLSRYKDAPAKFVFKSPDFSEEGKTPTVNYFRTKKKEHIVTRGSPNDEFVLEILDGDPTGLGLKSETIGKDTRLVLENPNGNSIVARVKIYKNGYSG</sequence>
<evidence type="ECO:0000256" key="2">
    <source>
        <dbReference type="SAM" id="SignalP"/>
    </source>
</evidence>
<feature type="compositionally biased region" description="Polar residues" evidence="1">
    <location>
        <begin position="140"/>
        <end position="155"/>
    </location>
</feature>
<accession>A0A1B0CJX6</accession>
<evidence type="ECO:0000313" key="5">
    <source>
        <dbReference type="Proteomes" id="UP000092461"/>
    </source>
</evidence>
<dbReference type="EMBL" id="GITU01001997">
    <property type="protein sequence ID" value="MBC1170700.1"/>
    <property type="molecule type" value="Transcribed_RNA"/>
</dbReference>
<name>A0A1B0CJX6_LUTLO</name>
<organism evidence="4 5">
    <name type="scientific">Lutzomyia longipalpis</name>
    <name type="common">Sand fly</name>
    <dbReference type="NCBI Taxonomy" id="7200"/>
    <lineage>
        <taxon>Eukaryota</taxon>
        <taxon>Metazoa</taxon>
        <taxon>Ecdysozoa</taxon>
        <taxon>Arthropoda</taxon>
        <taxon>Hexapoda</taxon>
        <taxon>Insecta</taxon>
        <taxon>Pterygota</taxon>
        <taxon>Neoptera</taxon>
        <taxon>Endopterygota</taxon>
        <taxon>Diptera</taxon>
        <taxon>Nematocera</taxon>
        <taxon>Psychodoidea</taxon>
        <taxon>Psychodidae</taxon>
        <taxon>Lutzomyia</taxon>
        <taxon>Lutzomyia</taxon>
    </lineage>
</organism>